<organism evidence="3 4">
    <name type="scientific">Streptomyces chryseus</name>
    <dbReference type="NCBI Taxonomy" id="68186"/>
    <lineage>
        <taxon>Bacteria</taxon>
        <taxon>Bacillati</taxon>
        <taxon>Actinomycetota</taxon>
        <taxon>Actinomycetes</taxon>
        <taxon>Kitasatosporales</taxon>
        <taxon>Streptomycetaceae</taxon>
        <taxon>Streptomyces</taxon>
    </lineage>
</organism>
<feature type="compositionally biased region" description="Gly residues" evidence="1">
    <location>
        <begin position="40"/>
        <end position="53"/>
    </location>
</feature>
<keyword evidence="2" id="KW-0472">Membrane</keyword>
<feature type="region of interest" description="Disordered" evidence="1">
    <location>
        <begin position="1"/>
        <end position="92"/>
    </location>
</feature>
<keyword evidence="2" id="KW-0812">Transmembrane</keyword>
<feature type="transmembrane region" description="Helical" evidence="2">
    <location>
        <begin position="150"/>
        <end position="169"/>
    </location>
</feature>
<dbReference type="RefSeq" id="WP_138897208.1">
    <property type="nucleotide sequence ID" value="NZ_BMVO01000009.1"/>
</dbReference>
<accession>A0ABQ3DUN8</accession>
<dbReference type="Proteomes" id="UP000599437">
    <property type="component" value="Unassembled WGS sequence"/>
</dbReference>
<gene>
    <name evidence="3" type="ORF">GCM10010346_34400</name>
</gene>
<reference evidence="4" key="1">
    <citation type="journal article" date="2019" name="Int. J. Syst. Evol. Microbiol.">
        <title>The Global Catalogue of Microorganisms (GCM) 10K type strain sequencing project: providing services to taxonomists for standard genome sequencing and annotation.</title>
        <authorList>
            <consortium name="The Broad Institute Genomics Platform"/>
            <consortium name="The Broad Institute Genome Sequencing Center for Infectious Disease"/>
            <person name="Wu L."/>
            <person name="Ma J."/>
        </authorList>
    </citation>
    <scope>NUCLEOTIDE SEQUENCE [LARGE SCALE GENOMIC DNA]</scope>
    <source>
        <strain evidence="4">JCM 4737</strain>
    </source>
</reference>
<evidence type="ECO:0000313" key="3">
    <source>
        <dbReference type="EMBL" id="GHB08146.1"/>
    </source>
</evidence>
<keyword evidence="2" id="KW-1133">Transmembrane helix</keyword>
<protein>
    <submittedName>
        <fullName evidence="3">Membrane protein</fullName>
    </submittedName>
</protein>
<proteinExistence type="predicted"/>
<feature type="transmembrane region" description="Helical" evidence="2">
    <location>
        <begin position="123"/>
        <end position="144"/>
    </location>
</feature>
<feature type="transmembrane region" description="Helical" evidence="2">
    <location>
        <begin position="181"/>
        <end position="201"/>
    </location>
</feature>
<evidence type="ECO:0000256" key="1">
    <source>
        <dbReference type="SAM" id="MobiDB-lite"/>
    </source>
</evidence>
<dbReference type="InterPro" id="IPR021385">
    <property type="entry name" value="DUF3017"/>
</dbReference>
<feature type="compositionally biased region" description="Low complexity" evidence="1">
    <location>
        <begin position="30"/>
        <end position="39"/>
    </location>
</feature>
<sequence>MGAATSPDEPAVTDGVAEGVTDGVHDVAPRTDAAAPEAAGTGGAEAGTGGAGAGEPRAGADEPRAGADEPEAEPVAKGVVSAPGPDGPVRTTRRFPLLTRDTARPEGGGRAASGDAAAPVRQWPFLVVLGTTALGLLLVAVDAFGIGFRLGTLLIGLALISGAVLRRLLPSVGMLAVRSRFTDMATYGLLGFVIVMLALMAQPGPWLEIPLLEQAVRFTVR</sequence>
<dbReference type="Pfam" id="PF11222">
    <property type="entry name" value="DUF3017"/>
    <property type="match status" value="1"/>
</dbReference>
<evidence type="ECO:0000256" key="2">
    <source>
        <dbReference type="SAM" id="Phobius"/>
    </source>
</evidence>
<dbReference type="EMBL" id="BMVO01000009">
    <property type="protein sequence ID" value="GHB08146.1"/>
    <property type="molecule type" value="Genomic_DNA"/>
</dbReference>
<comment type="caution">
    <text evidence="3">The sequence shown here is derived from an EMBL/GenBank/DDBJ whole genome shotgun (WGS) entry which is preliminary data.</text>
</comment>
<feature type="compositionally biased region" description="Basic and acidic residues" evidence="1">
    <location>
        <begin position="58"/>
        <end position="67"/>
    </location>
</feature>
<name>A0ABQ3DUN8_9ACTN</name>
<keyword evidence="4" id="KW-1185">Reference proteome</keyword>
<evidence type="ECO:0000313" key="4">
    <source>
        <dbReference type="Proteomes" id="UP000599437"/>
    </source>
</evidence>